<keyword evidence="1" id="KW-0378">Hydrolase</keyword>
<dbReference type="Gene3D" id="2.40.260.10">
    <property type="entry name" value="Sortase"/>
    <property type="match status" value="1"/>
</dbReference>
<feature type="transmembrane region" description="Helical" evidence="3">
    <location>
        <begin position="245"/>
        <end position="267"/>
    </location>
</feature>
<dbReference type="InterPro" id="IPR005754">
    <property type="entry name" value="Sortase"/>
</dbReference>
<accession>A0A380KUX0</accession>
<keyword evidence="3" id="KW-1133">Transmembrane helix</keyword>
<dbReference type="InterPro" id="IPR023365">
    <property type="entry name" value="Sortase_dom-sf"/>
</dbReference>
<dbReference type="InterPro" id="IPR042002">
    <property type="entry name" value="Sortase_C"/>
</dbReference>
<dbReference type="CDD" id="cd05827">
    <property type="entry name" value="Sortase_C"/>
    <property type="match status" value="1"/>
</dbReference>
<dbReference type="STRING" id="1123307.GCA_000380065_01708"/>
<gene>
    <name evidence="4" type="primary">srtC</name>
    <name evidence="4" type="ORF">NCTC13765_00125</name>
</gene>
<keyword evidence="3" id="KW-0812">Transmembrane</keyword>
<dbReference type="RefSeq" id="WP_018372424.1">
    <property type="nucleotide sequence ID" value="NZ_UHFR01000005.1"/>
</dbReference>
<protein>
    <submittedName>
        <fullName evidence="4">Sortase</fullName>
    </submittedName>
</protein>
<dbReference type="Pfam" id="PF04203">
    <property type="entry name" value="Sortase"/>
    <property type="match status" value="1"/>
</dbReference>
<evidence type="ECO:0000313" key="4">
    <source>
        <dbReference type="EMBL" id="SUN75692.1"/>
    </source>
</evidence>
<dbReference type="AlphaFoldDB" id="A0A380KUX0"/>
<dbReference type="EMBL" id="UHFR01000005">
    <property type="protein sequence ID" value="SUN75692.1"/>
    <property type="molecule type" value="Genomic_DNA"/>
</dbReference>
<organism evidence="4 5">
    <name type="scientific">Streptococcus massiliensis</name>
    <dbReference type="NCBI Taxonomy" id="313439"/>
    <lineage>
        <taxon>Bacteria</taxon>
        <taxon>Bacillati</taxon>
        <taxon>Bacillota</taxon>
        <taxon>Bacilli</taxon>
        <taxon>Lactobacillales</taxon>
        <taxon>Streptococcaceae</taxon>
        <taxon>Streptococcus</taxon>
    </lineage>
</organism>
<dbReference type="Proteomes" id="UP000254634">
    <property type="component" value="Unassembled WGS sequence"/>
</dbReference>
<dbReference type="NCBIfam" id="NF033745">
    <property type="entry name" value="class_C_sortase"/>
    <property type="match status" value="1"/>
</dbReference>
<sequence>MKKHFTNILFVLLLISGIGLLLYPTVSDLWNSYHQSQAISTYQKQVEKLDATETESMLAAAEAYNQALEKGVVPTYHLTEEDKKKYNSLLDVTSTGIMGHVEIPKLGTKLPIYHGTDEAILQVAIGHIPGSSLPVGGQGTHSVISGHRGLPSAKLFTDIDQLKNGDHFKLHVLGRTVTYQVDQTLTVEPDDVSSLTIDPNQDYCTLVTCTPYGVNTHRLLVRGHRIPNEEEPTKSENKTSDFLPWHYIILLICFVFVLFVVLLVWLLSCRRRKKRAELRGKTGLRSAGYRRRVKKGRHAK</sequence>
<evidence type="ECO:0000256" key="2">
    <source>
        <dbReference type="PIRSR" id="PIRSR605754-1"/>
    </source>
</evidence>
<dbReference type="GO" id="GO:0016787">
    <property type="term" value="F:hydrolase activity"/>
    <property type="evidence" value="ECO:0007669"/>
    <property type="project" value="UniProtKB-KW"/>
</dbReference>
<evidence type="ECO:0000256" key="3">
    <source>
        <dbReference type="SAM" id="Phobius"/>
    </source>
</evidence>
<dbReference type="NCBIfam" id="TIGR01076">
    <property type="entry name" value="sortase_fam"/>
    <property type="match status" value="1"/>
</dbReference>
<evidence type="ECO:0000313" key="5">
    <source>
        <dbReference type="Proteomes" id="UP000254634"/>
    </source>
</evidence>
<evidence type="ECO:0000256" key="1">
    <source>
        <dbReference type="ARBA" id="ARBA00022801"/>
    </source>
</evidence>
<name>A0A380KUX0_9STRE</name>
<dbReference type="OrthoDB" id="1648028at2"/>
<reference evidence="4" key="1">
    <citation type="submission" date="2018-06" db="EMBL/GenBank/DDBJ databases">
        <authorList>
            <consortium name="Pathogen Informatics"/>
            <person name="Doyle S."/>
        </authorList>
    </citation>
    <scope>NUCLEOTIDE SEQUENCE [LARGE SCALE GENOMIC DNA]</scope>
    <source>
        <strain evidence="4">NCTC13765</strain>
    </source>
</reference>
<feature type="active site" description="Proton donor/acceptor" evidence="2">
    <location>
        <position position="147"/>
    </location>
</feature>
<keyword evidence="5" id="KW-1185">Reference proteome</keyword>
<keyword evidence="3" id="KW-0472">Membrane</keyword>
<dbReference type="SUPFAM" id="SSF63817">
    <property type="entry name" value="Sortase"/>
    <property type="match status" value="1"/>
</dbReference>
<proteinExistence type="predicted"/>
<feature type="active site" description="Acyl-thioester intermediate" evidence="2">
    <location>
        <position position="209"/>
    </location>
</feature>